<feature type="domain" description="O-methyltransferase dimerisation" evidence="4">
    <location>
        <begin position="34"/>
        <end position="121"/>
    </location>
</feature>
<reference evidence="5 6" key="1">
    <citation type="journal article" date="2018" name="Sci. Data">
        <title>The draft genome sequence of cork oak.</title>
        <authorList>
            <person name="Ramos A.M."/>
            <person name="Usie A."/>
            <person name="Barbosa P."/>
            <person name="Barros P.M."/>
            <person name="Capote T."/>
            <person name="Chaves I."/>
            <person name="Simoes F."/>
            <person name="Abreu I."/>
            <person name="Carrasquinho I."/>
            <person name="Faro C."/>
            <person name="Guimaraes J.B."/>
            <person name="Mendonca D."/>
            <person name="Nobrega F."/>
            <person name="Rodrigues L."/>
            <person name="Saibo N.J.M."/>
            <person name="Varela M.C."/>
            <person name="Egas C."/>
            <person name="Matos J."/>
            <person name="Miguel C.M."/>
            <person name="Oliveira M.M."/>
            <person name="Ricardo C.P."/>
            <person name="Goncalves S."/>
        </authorList>
    </citation>
    <scope>NUCLEOTIDE SEQUENCE [LARGE SCALE GENOMIC DNA]</scope>
    <source>
        <strain evidence="6">cv. HL8</strain>
    </source>
</reference>
<name>A0AAW0JJD2_QUESU</name>
<dbReference type="EMBL" id="PKMF04000542">
    <property type="protein sequence ID" value="KAK7826602.1"/>
    <property type="molecule type" value="Genomic_DNA"/>
</dbReference>
<comment type="caution">
    <text evidence="5">The sequence shown here is derived from an EMBL/GenBank/DDBJ whole genome shotgun (WGS) entry which is preliminary data.</text>
</comment>
<gene>
    <name evidence="5" type="primary">ROMT_4</name>
    <name evidence="5" type="ORF">CFP56_032057</name>
</gene>
<dbReference type="InterPro" id="IPR016461">
    <property type="entry name" value="COMT-like"/>
</dbReference>
<keyword evidence="2" id="KW-0808">Transferase</keyword>
<protein>
    <submittedName>
        <fullName evidence="5">Trans-resveratrol di-o-methyltransferase</fullName>
    </submittedName>
</protein>
<dbReference type="GO" id="GO:0046983">
    <property type="term" value="F:protein dimerization activity"/>
    <property type="evidence" value="ECO:0007669"/>
    <property type="project" value="InterPro"/>
</dbReference>
<keyword evidence="6" id="KW-1185">Reference proteome</keyword>
<evidence type="ECO:0000256" key="2">
    <source>
        <dbReference type="ARBA" id="ARBA00022679"/>
    </source>
</evidence>
<evidence type="ECO:0000313" key="6">
    <source>
        <dbReference type="Proteomes" id="UP000237347"/>
    </source>
</evidence>
<evidence type="ECO:0000313" key="5">
    <source>
        <dbReference type="EMBL" id="KAK7826602.1"/>
    </source>
</evidence>
<proteinExistence type="predicted"/>
<dbReference type="PROSITE" id="PS51683">
    <property type="entry name" value="SAM_OMT_II"/>
    <property type="match status" value="1"/>
</dbReference>
<organism evidence="5 6">
    <name type="scientific">Quercus suber</name>
    <name type="common">Cork oak</name>
    <dbReference type="NCBI Taxonomy" id="58331"/>
    <lineage>
        <taxon>Eukaryota</taxon>
        <taxon>Viridiplantae</taxon>
        <taxon>Streptophyta</taxon>
        <taxon>Embryophyta</taxon>
        <taxon>Tracheophyta</taxon>
        <taxon>Spermatophyta</taxon>
        <taxon>Magnoliopsida</taxon>
        <taxon>eudicotyledons</taxon>
        <taxon>Gunneridae</taxon>
        <taxon>Pentapetalae</taxon>
        <taxon>rosids</taxon>
        <taxon>fabids</taxon>
        <taxon>Fagales</taxon>
        <taxon>Fagaceae</taxon>
        <taxon>Quercus</taxon>
    </lineage>
</organism>
<dbReference type="FunFam" id="1.10.10.10:FF:000213">
    <property type="entry name" value="Coniferyl alcohol 9-O-methyltransferase"/>
    <property type="match status" value="1"/>
</dbReference>
<evidence type="ECO:0000256" key="3">
    <source>
        <dbReference type="ARBA" id="ARBA00022691"/>
    </source>
</evidence>
<dbReference type="PANTHER" id="PTHR11746">
    <property type="entry name" value="O-METHYLTRANSFERASE"/>
    <property type="match status" value="1"/>
</dbReference>
<dbReference type="InterPro" id="IPR036390">
    <property type="entry name" value="WH_DNA-bd_sf"/>
</dbReference>
<sequence>MSKNKMSGTRQLSFKLVLEENATELVHAQAHILNHIFNFINSMSLKCAIELGIPYIIHNNGKPMTLSELITVLPIHPTKAHNVYRLMRILINSGFFAGEKISENKQEEVHVLTEPSKLLLKENPLSVTPFLLIMLDPILTTPWHHLLNWFQNDDPSVKKIAHIFHIFLYRDKYGYIAVQRE</sequence>
<keyword evidence="1" id="KW-0489">Methyltransferase</keyword>
<evidence type="ECO:0000259" key="4">
    <source>
        <dbReference type="Pfam" id="PF08100"/>
    </source>
</evidence>
<evidence type="ECO:0000256" key="1">
    <source>
        <dbReference type="ARBA" id="ARBA00022603"/>
    </source>
</evidence>
<dbReference type="Proteomes" id="UP000237347">
    <property type="component" value="Unassembled WGS sequence"/>
</dbReference>
<dbReference type="InterPro" id="IPR036388">
    <property type="entry name" value="WH-like_DNA-bd_sf"/>
</dbReference>
<dbReference type="Pfam" id="PF08100">
    <property type="entry name" value="Dimerisation"/>
    <property type="match status" value="1"/>
</dbReference>
<dbReference type="AlphaFoldDB" id="A0AAW0JJD2"/>
<accession>A0AAW0JJD2</accession>
<dbReference type="InterPro" id="IPR012967">
    <property type="entry name" value="COMT_dimerisation"/>
</dbReference>
<dbReference type="GO" id="GO:0008757">
    <property type="term" value="F:S-adenosylmethionine-dependent methyltransferase activity"/>
    <property type="evidence" value="ECO:0007669"/>
    <property type="project" value="UniProtKB-ARBA"/>
</dbReference>
<dbReference type="GO" id="GO:0032259">
    <property type="term" value="P:methylation"/>
    <property type="evidence" value="ECO:0007669"/>
    <property type="project" value="UniProtKB-KW"/>
</dbReference>
<keyword evidence="3" id="KW-0949">S-adenosyl-L-methionine</keyword>
<dbReference type="Gene3D" id="1.10.10.10">
    <property type="entry name" value="Winged helix-like DNA-binding domain superfamily/Winged helix DNA-binding domain"/>
    <property type="match status" value="1"/>
</dbReference>
<dbReference type="GO" id="GO:0009717">
    <property type="term" value="P:isoflavonoid biosynthetic process"/>
    <property type="evidence" value="ECO:0007669"/>
    <property type="project" value="UniProtKB-ARBA"/>
</dbReference>
<dbReference type="SUPFAM" id="SSF46785">
    <property type="entry name" value="Winged helix' DNA-binding domain"/>
    <property type="match status" value="1"/>
</dbReference>